<protein>
    <submittedName>
        <fullName evidence="4">Uncharacterized protein LOC106160837</fullName>
    </submittedName>
</protein>
<evidence type="ECO:0000313" key="4">
    <source>
        <dbReference type="RefSeq" id="XP_013393057.1"/>
    </source>
</evidence>
<feature type="region of interest" description="Disordered" evidence="1">
    <location>
        <begin position="945"/>
        <end position="1003"/>
    </location>
</feature>
<evidence type="ECO:0000256" key="1">
    <source>
        <dbReference type="SAM" id="MobiDB-lite"/>
    </source>
</evidence>
<dbReference type="Gene3D" id="1.10.510.10">
    <property type="entry name" value="Transferase(Phosphotransferase) domain 1"/>
    <property type="match status" value="1"/>
</dbReference>
<feature type="compositionally biased region" description="Basic and acidic residues" evidence="1">
    <location>
        <begin position="474"/>
        <end position="483"/>
    </location>
</feature>
<dbReference type="Gene3D" id="3.30.200.20">
    <property type="entry name" value="Phosphorylase Kinase, domain 1"/>
    <property type="match status" value="1"/>
</dbReference>
<feature type="region of interest" description="Disordered" evidence="1">
    <location>
        <begin position="828"/>
        <end position="862"/>
    </location>
</feature>
<organism evidence="3 4">
    <name type="scientific">Lingula anatina</name>
    <name type="common">Brachiopod</name>
    <name type="synonym">Lingula unguis</name>
    <dbReference type="NCBI Taxonomy" id="7574"/>
    <lineage>
        <taxon>Eukaryota</taxon>
        <taxon>Metazoa</taxon>
        <taxon>Spiralia</taxon>
        <taxon>Lophotrochozoa</taxon>
        <taxon>Brachiopoda</taxon>
        <taxon>Linguliformea</taxon>
        <taxon>Lingulata</taxon>
        <taxon>Lingulida</taxon>
        <taxon>Linguloidea</taxon>
        <taxon>Lingulidae</taxon>
        <taxon>Lingula</taxon>
    </lineage>
</organism>
<feature type="compositionally biased region" description="Basic and acidic residues" evidence="1">
    <location>
        <begin position="775"/>
        <end position="791"/>
    </location>
</feature>
<dbReference type="GO" id="GO:0007140">
    <property type="term" value="P:male meiotic nuclear division"/>
    <property type="evidence" value="ECO:0007669"/>
    <property type="project" value="InterPro"/>
</dbReference>
<keyword evidence="3" id="KW-1185">Reference proteome</keyword>
<gene>
    <name evidence="4" type="primary">LOC106160837</name>
</gene>
<dbReference type="AlphaFoldDB" id="A0A1S3I466"/>
<dbReference type="InterPro" id="IPR011009">
    <property type="entry name" value="Kinase-like_dom_sf"/>
</dbReference>
<dbReference type="GO" id="GO:0045171">
    <property type="term" value="C:intercellular bridge"/>
    <property type="evidence" value="ECO:0007669"/>
    <property type="project" value="TreeGrafter"/>
</dbReference>
<reference evidence="4" key="1">
    <citation type="submission" date="2025-08" db="UniProtKB">
        <authorList>
            <consortium name="RefSeq"/>
        </authorList>
    </citation>
    <scope>IDENTIFICATION</scope>
    <source>
        <tissue evidence="4">Gonads</tissue>
    </source>
</reference>
<dbReference type="SUPFAM" id="SSF56112">
    <property type="entry name" value="Protein kinase-like (PK-like)"/>
    <property type="match status" value="1"/>
</dbReference>
<feature type="region of interest" description="Disordered" evidence="1">
    <location>
        <begin position="380"/>
        <end position="447"/>
    </location>
</feature>
<dbReference type="GO" id="GO:0051306">
    <property type="term" value="P:mitotic sister chromatid separation"/>
    <property type="evidence" value="ECO:0007669"/>
    <property type="project" value="InterPro"/>
</dbReference>
<dbReference type="PANTHER" id="PTHR23060:SF3">
    <property type="entry name" value="TESTIS EXPRESSED 14, INTERCELLULAR BRIDGE FORMING FACTOR"/>
    <property type="match status" value="1"/>
</dbReference>
<dbReference type="GO" id="GO:0030496">
    <property type="term" value="C:midbody"/>
    <property type="evidence" value="ECO:0007669"/>
    <property type="project" value="TreeGrafter"/>
</dbReference>
<feature type="compositionally biased region" description="Basic and acidic residues" evidence="1">
    <location>
        <begin position="511"/>
        <end position="524"/>
    </location>
</feature>
<feature type="compositionally biased region" description="Basic and acidic residues" evidence="1">
    <location>
        <begin position="436"/>
        <end position="447"/>
    </location>
</feature>
<feature type="region of interest" description="Disordered" evidence="1">
    <location>
        <begin position="459"/>
        <end position="633"/>
    </location>
</feature>
<evidence type="ECO:0000313" key="3">
    <source>
        <dbReference type="Proteomes" id="UP000085678"/>
    </source>
</evidence>
<name>A0A1S3I466_LINAN</name>
<dbReference type="GO" id="GO:0000776">
    <property type="term" value="C:kinetochore"/>
    <property type="evidence" value="ECO:0007669"/>
    <property type="project" value="TreeGrafter"/>
</dbReference>
<accession>A0A1S3I466</accession>
<dbReference type="Pfam" id="PF07714">
    <property type="entry name" value="PK_Tyr_Ser-Thr"/>
    <property type="match status" value="1"/>
</dbReference>
<dbReference type="PROSITE" id="PS50011">
    <property type="entry name" value="PROTEIN_KINASE_DOM"/>
    <property type="match status" value="1"/>
</dbReference>
<feature type="compositionally biased region" description="Polar residues" evidence="1">
    <location>
        <begin position="965"/>
        <end position="978"/>
    </location>
</feature>
<feature type="compositionally biased region" description="Basic and acidic residues" evidence="1">
    <location>
        <begin position="843"/>
        <end position="853"/>
    </location>
</feature>
<feature type="compositionally biased region" description="Polar residues" evidence="1">
    <location>
        <begin position="550"/>
        <end position="564"/>
    </location>
</feature>
<evidence type="ECO:0000259" key="2">
    <source>
        <dbReference type="PROSITE" id="PS50011"/>
    </source>
</evidence>
<feature type="compositionally biased region" description="Polar residues" evidence="1">
    <location>
        <begin position="594"/>
        <end position="632"/>
    </location>
</feature>
<proteinExistence type="predicted"/>
<feature type="compositionally biased region" description="Polar residues" evidence="1">
    <location>
        <begin position="711"/>
        <end position="724"/>
    </location>
</feature>
<feature type="compositionally biased region" description="Basic residues" evidence="1">
    <location>
        <begin position="398"/>
        <end position="415"/>
    </location>
</feature>
<dbReference type="InterPro" id="IPR001245">
    <property type="entry name" value="Ser-Thr/Tyr_kinase_cat_dom"/>
</dbReference>
<feature type="compositionally biased region" description="Polar residues" evidence="1">
    <location>
        <begin position="572"/>
        <end position="586"/>
    </location>
</feature>
<dbReference type="GeneID" id="106160837"/>
<dbReference type="InterPro" id="IPR039339">
    <property type="entry name" value="Tex14"/>
</dbReference>
<dbReference type="InParanoid" id="A0A1S3I466"/>
<dbReference type="PANTHER" id="PTHR23060">
    <property type="entry name" value="TESTIS EXPRESSED GENE 14"/>
    <property type="match status" value="1"/>
</dbReference>
<feature type="domain" description="Protein kinase" evidence="2">
    <location>
        <begin position="42"/>
        <end position="347"/>
    </location>
</feature>
<feature type="compositionally biased region" description="Basic and acidic residues" evidence="1">
    <location>
        <begin position="990"/>
        <end position="1003"/>
    </location>
</feature>
<feature type="compositionally biased region" description="Polar residues" evidence="1">
    <location>
        <begin position="828"/>
        <end position="839"/>
    </location>
</feature>
<dbReference type="OrthoDB" id="5962695at2759"/>
<dbReference type="GO" id="GO:0007094">
    <property type="term" value="P:mitotic spindle assembly checkpoint signaling"/>
    <property type="evidence" value="ECO:0007669"/>
    <property type="project" value="InterPro"/>
</dbReference>
<dbReference type="GO" id="GO:0004672">
    <property type="term" value="F:protein kinase activity"/>
    <property type="evidence" value="ECO:0007669"/>
    <property type="project" value="InterPro"/>
</dbReference>
<dbReference type="RefSeq" id="XP_013393057.1">
    <property type="nucleotide sequence ID" value="XM_013537603.1"/>
</dbReference>
<dbReference type="GO" id="GO:0005524">
    <property type="term" value="F:ATP binding"/>
    <property type="evidence" value="ECO:0007669"/>
    <property type="project" value="InterPro"/>
</dbReference>
<sequence>MERHFSLLDFYHVSEPFRPSKQGSFAHLFRKVSSHGSVSSSSDLSRSVQSLGFGKIYFGSSGRQAGTMTTIPLVTENSLHHDDHGLTYDNGAFMVMESMLWNKVTKVTVKRLHKDPPKGGEVDLLINENECIGQLRHPNILLLMGICQTENLNGIVLLYERINFGSLYHYMHERTEHLSHHGALEILTQICDAIMYIHQQNFLHCSLTSHAIQLVSSHLAKLGNFDYMVEQCDEPYYQKKSHVVENIYPNAVYNWMAPELMKGEPPSEQSDMYSFCAVMWEVFMGILPWGSSDAEHIKREVLENRNSLPLYVDKLSQPFDSILEGGLQLEPSDRRLAFEGNERRLTFEVMRDLLSTVPQMRRANVPNIPNKVVPQRIKTKNQHMDVSTSEDDAPAARHQQRMRKTPSPPRHRRGAPKVEAVNARLINEDDSVFEENGNKLETRQTREEYEFIQNEKKRAFFEGRQQQQSTSVRSKSEPDEGTRYRLIQNHQPRERTQSQKPPSPTAVTSPRDNKAEKRLTKDVYTDLSAVPTRPSRIRDNPFTKPPPAPRNTNGNNSVSNSDQTYRARPYSRSISADTSAKVNGKTSPVEDHPLNTSLQSTKSFTSQTSRKSGAMSPRSNKSWLNNSHNESLSFKPANHRISYAPEQEPGTSTSKGDIGRYMGSNSDIVNNRPSLNRSSSVDSQMGGIKRFRSETFLNLCGASYNDRRPKTVTSNYKSTENLPASSSSSVSSVRQMHENNPVVTSPYSRRTRNQWFAGKGSIKGLISTFEEHEDEQGHDKQPDTQNRRAFERQTSLPEKALQSTSAFVKYQPKTVEVKTVTVDQPQTKLPSNRFSSVSSGLVERGRGPNDRNSFENGASQPMDDISAFADPINYKRVYVSGNGDDILFIPSRTGPTVVNGDYSGTDTDSELRSFDNNEPHEYYFDDDLNSNAAEDTQWGLQGDLQGARTSSFQPRKPYNIGLQKMPTTSGKIPSNSYAASRDAQTYPKVSPDKGHGEARSTERMEKVVTMTRDMRIVAPKNPEEEPETEADYMTTVKVDSSPNDGGTHVITHLRTNVKTGETVVLSERTFKASKAKTHVLFDA</sequence>
<feature type="compositionally biased region" description="Polar residues" evidence="1">
    <location>
        <begin position="464"/>
        <end position="473"/>
    </location>
</feature>
<feature type="region of interest" description="Disordered" evidence="1">
    <location>
        <begin position="707"/>
        <end position="733"/>
    </location>
</feature>
<dbReference type="InterPro" id="IPR000719">
    <property type="entry name" value="Prot_kinase_dom"/>
</dbReference>
<feature type="region of interest" description="Disordered" evidence="1">
    <location>
        <begin position="770"/>
        <end position="793"/>
    </location>
</feature>
<dbReference type="GO" id="GO:0043063">
    <property type="term" value="P:intercellular bridge organization"/>
    <property type="evidence" value="ECO:0007669"/>
    <property type="project" value="InterPro"/>
</dbReference>
<dbReference type="KEGG" id="lak:106160837"/>
<dbReference type="Proteomes" id="UP000085678">
    <property type="component" value="Unplaced"/>
</dbReference>
<dbReference type="GO" id="GO:0008608">
    <property type="term" value="P:attachment of spindle microtubules to kinetochore"/>
    <property type="evidence" value="ECO:0007669"/>
    <property type="project" value="InterPro"/>
</dbReference>